<evidence type="ECO:0000256" key="5">
    <source>
        <dbReference type="ARBA" id="ARBA00023125"/>
    </source>
</evidence>
<comment type="caution">
    <text evidence="9">The sequence shown here is derived from an EMBL/GenBank/DDBJ whole genome shotgun (WGS) entry which is preliminary data.</text>
</comment>
<dbReference type="InterPro" id="IPR007219">
    <property type="entry name" value="XnlR_reg_dom"/>
</dbReference>
<accession>A0A420I408</accession>
<dbReference type="Gene3D" id="4.10.240.10">
    <property type="entry name" value="Zn(2)-C6 fungal-type DNA-binding domain"/>
    <property type="match status" value="1"/>
</dbReference>
<feature type="domain" description="Zn(2)-C6 fungal-type" evidence="8">
    <location>
        <begin position="19"/>
        <end position="52"/>
    </location>
</feature>
<proteinExistence type="predicted"/>
<sequence length="697" mass="79899">MEENEEETDKRKHSSVKRACNQCRQQKLRCDVIQDPFTICSRCVRLNLECKIELHFRRIGKRNKHAELEREVVWLRRCLSQAKAKGYVVENEGTILPPSSCMQMNRLSKDPDDITSPHVNLGQSGPYHMLSPFYELEHVVLSEATINNLINEFWNCYHPFLMFLSPTQAAKQYYEQHPLLLWTIVSVAARRYTAEPGLLLSLTGPLTRLLWNTISEVPDNHFVVKALCLICTWPLPISITSSDPTHILCGIMMKLATSIGLHRPMHTQEFSRVSINLDREQLYDRLTTWTVCNIVAQRCGTGYGQPASTLYDWTQLALLNEDVSLKVSLELEAHLQIERFCDKVSKEMYSNVSDPRGEAGEQLRAALTRIYRREFSELRASISSRNDLTRFTNLYFAAAGLHLCLSAFFDSSTTKSYMDDLMELWRACISFLQLVFELETPDPKYYNRSLLFCVTNYLLQMIVAACFTLLKLLDSFFALEIDFEFGINTFHRTVQAIRSISVLDNDLPCRLANLMLQMWDGVDVNERNALQCLGSVDRVSGVIRPIIDDSLQLKVRCRMSMSLVFDSIWRWREEYQIQDNPNLLLIEPKSSTYSNFDTINSGQSMSIDATPTSTSTHTTLPVTHEIPLHMHSADDLNSTSFNLTSGFELEDLGNVESLGAQNLEFGALYQFNWALNRMMDFSYNNSQAVGDFEENRP</sequence>
<evidence type="ECO:0000256" key="4">
    <source>
        <dbReference type="ARBA" id="ARBA00023015"/>
    </source>
</evidence>
<keyword evidence="2" id="KW-0479">Metal-binding</keyword>
<dbReference type="Pfam" id="PF04082">
    <property type="entry name" value="Fungal_trans"/>
    <property type="match status" value="1"/>
</dbReference>
<dbReference type="Proteomes" id="UP000286134">
    <property type="component" value="Unassembled WGS sequence"/>
</dbReference>
<dbReference type="Pfam" id="PF00172">
    <property type="entry name" value="Zn_clus"/>
    <property type="match status" value="1"/>
</dbReference>
<keyword evidence="5" id="KW-0238">DNA-binding</keyword>
<organism evidence="9 10">
    <name type="scientific">Erysiphe neolycopersici</name>
    <dbReference type="NCBI Taxonomy" id="212602"/>
    <lineage>
        <taxon>Eukaryota</taxon>
        <taxon>Fungi</taxon>
        <taxon>Dikarya</taxon>
        <taxon>Ascomycota</taxon>
        <taxon>Pezizomycotina</taxon>
        <taxon>Leotiomycetes</taxon>
        <taxon>Erysiphales</taxon>
        <taxon>Erysiphaceae</taxon>
        <taxon>Erysiphe</taxon>
    </lineage>
</organism>
<dbReference type="GO" id="GO:0000976">
    <property type="term" value="F:transcription cis-regulatory region binding"/>
    <property type="evidence" value="ECO:0007669"/>
    <property type="project" value="TreeGrafter"/>
</dbReference>
<keyword evidence="4" id="KW-0805">Transcription regulation</keyword>
<dbReference type="AlphaFoldDB" id="A0A420I408"/>
<dbReference type="SMART" id="SM00066">
    <property type="entry name" value="GAL4"/>
    <property type="match status" value="1"/>
</dbReference>
<dbReference type="GO" id="GO:0008270">
    <property type="term" value="F:zinc ion binding"/>
    <property type="evidence" value="ECO:0007669"/>
    <property type="project" value="InterPro"/>
</dbReference>
<keyword evidence="10" id="KW-1185">Reference proteome</keyword>
<dbReference type="GO" id="GO:0001216">
    <property type="term" value="F:DNA-binding transcription activator activity"/>
    <property type="evidence" value="ECO:0007669"/>
    <property type="project" value="UniProtKB-ARBA"/>
</dbReference>
<dbReference type="CDD" id="cd00067">
    <property type="entry name" value="GAL4"/>
    <property type="match status" value="1"/>
</dbReference>
<evidence type="ECO:0000313" key="10">
    <source>
        <dbReference type="Proteomes" id="UP000286134"/>
    </source>
</evidence>
<dbReference type="InterPro" id="IPR036864">
    <property type="entry name" value="Zn2-C6_fun-type_DNA-bd_sf"/>
</dbReference>
<name>A0A420I408_9PEZI</name>
<dbReference type="PANTHER" id="PTHR31845">
    <property type="entry name" value="FINGER DOMAIN PROTEIN, PUTATIVE-RELATED"/>
    <property type="match status" value="1"/>
</dbReference>
<keyword evidence="3" id="KW-0862">Zinc</keyword>
<evidence type="ECO:0000256" key="3">
    <source>
        <dbReference type="ARBA" id="ARBA00022833"/>
    </source>
</evidence>
<evidence type="ECO:0000256" key="6">
    <source>
        <dbReference type="ARBA" id="ARBA00023163"/>
    </source>
</evidence>
<gene>
    <name evidence="9" type="ORF">OnM2_019049</name>
</gene>
<evidence type="ECO:0000256" key="1">
    <source>
        <dbReference type="ARBA" id="ARBA00004123"/>
    </source>
</evidence>
<evidence type="ECO:0000259" key="8">
    <source>
        <dbReference type="PROSITE" id="PS50048"/>
    </source>
</evidence>
<dbReference type="CDD" id="cd12148">
    <property type="entry name" value="fungal_TF_MHR"/>
    <property type="match status" value="1"/>
</dbReference>
<evidence type="ECO:0000256" key="7">
    <source>
        <dbReference type="ARBA" id="ARBA00023242"/>
    </source>
</evidence>
<dbReference type="SUPFAM" id="SSF57701">
    <property type="entry name" value="Zn2/Cys6 DNA-binding domain"/>
    <property type="match status" value="1"/>
</dbReference>
<keyword evidence="7" id="KW-0539">Nucleus</keyword>
<evidence type="ECO:0000256" key="2">
    <source>
        <dbReference type="ARBA" id="ARBA00022723"/>
    </source>
</evidence>
<dbReference type="OrthoDB" id="2341546at2759"/>
<dbReference type="InterPro" id="IPR001138">
    <property type="entry name" value="Zn2Cys6_DnaBD"/>
</dbReference>
<evidence type="ECO:0000313" key="9">
    <source>
        <dbReference type="EMBL" id="RKF64427.1"/>
    </source>
</evidence>
<keyword evidence="6" id="KW-0804">Transcription</keyword>
<protein>
    <submittedName>
        <fullName evidence="9">Regulatory protein LEU3</fullName>
    </submittedName>
</protein>
<dbReference type="InterPro" id="IPR051089">
    <property type="entry name" value="prtT"/>
</dbReference>
<dbReference type="FunFam" id="4.10.240.10:FF:000003">
    <property type="entry name" value="C6 transcription factor (Leu3)"/>
    <property type="match status" value="1"/>
</dbReference>
<dbReference type="STRING" id="212602.A0A420I408"/>
<dbReference type="GO" id="GO:0000981">
    <property type="term" value="F:DNA-binding transcription factor activity, RNA polymerase II-specific"/>
    <property type="evidence" value="ECO:0007669"/>
    <property type="project" value="InterPro"/>
</dbReference>
<dbReference type="PROSITE" id="PS50048">
    <property type="entry name" value="ZN2_CY6_FUNGAL_2"/>
    <property type="match status" value="1"/>
</dbReference>
<dbReference type="GO" id="GO:0005634">
    <property type="term" value="C:nucleus"/>
    <property type="evidence" value="ECO:0007669"/>
    <property type="project" value="UniProtKB-SubCell"/>
</dbReference>
<dbReference type="PROSITE" id="PS00463">
    <property type="entry name" value="ZN2_CY6_FUNGAL_1"/>
    <property type="match status" value="1"/>
</dbReference>
<dbReference type="EMBL" id="MCFK01001908">
    <property type="protein sequence ID" value="RKF64427.1"/>
    <property type="molecule type" value="Genomic_DNA"/>
</dbReference>
<reference evidence="9 10" key="1">
    <citation type="journal article" date="2018" name="BMC Genomics">
        <title>Comparative genome analyses reveal sequence features reflecting distinct modes of host-adaptation between dicot and monocot powdery mildew.</title>
        <authorList>
            <person name="Wu Y."/>
            <person name="Ma X."/>
            <person name="Pan Z."/>
            <person name="Kale S.D."/>
            <person name="Song Y."/>
            <person name="King H."/>
            <person name="Zhang Q."/>
            <person name="Presley C."/>
            <person name="Deng X."/>
            <person name="Wei C.I."/>
            <person name="Xiao S."/>
        </authorList>
    </citation>
    <scope>NUCLEOTIDE SEQUENCE [LARGE SCALE GENOMIC DNA]</scope>
    <source>
        <strain evidence="9">UMSG2</strain>
    </source>
</reference>
<comment type="subcellular location">
    <subcellularLocation>
        <location evidence="1">Nucleus</location>
    </subcellularLocation>
</comment>
<dbReference type="PANTHER" id="PTHR31845:SF21">
    <property type="entry name" value="REGULATORY PROTEIN LEU3"/>
    <property type="match status" value="1"/>
</dbReference>